<protein>
    <submittedName>
        <fullName evidence="7">DNA-binding transcriptional regulator, AcrR family</fullName>
    </submittedName>
</protein>
<organism evidence="7 8">
    <name type="scientific">Amycolatopsis pretoriensis</name>
    <dbReference type="NCBI Taxonomy" id="218821"/>
    <lineage>
        <taxon>Bacteria</taxon>
        <taxon>Bacillati</taxon>
        <taxon>Actinomycetota</taxon>
        <taxon>Actinomycetes</taxon>
        <taxon>Pseudonocardiales</taxon>
        <taxon>Pseudonocardiaceae</taxon>
        <taxon>Amycolatopsis</taxon>
    </lineage>
</organism>
<dbReference type="PANTHER" id="PTHR30055">
    <property type="entry name" value="HTH-TYPE TRANSCRIPTIONAL REGULATOR RUTR"/>
    <property type="match status" value="1"/>
</dbReference>
<dbReference type="Gene3D" id="1.10.357.10">
    <property type="entry name" value="Tetracycline Repressor, domain 2"/>
    <property type="match status" value="1"/>
</dbReference>
<dbReference type="SUPFAM" id="SSF48498">
    <property type="entry name" value="Tetracyclin repressor-like, C-terminal domain"/>
    <property type="match status" value="1"/>
</dbReference>
<evidence type="ECO:0000256" key="1">
    <source>
        <dbReference type="ARBA" id="ARBA00022491"/>
    </source>
</evidence>
<dbReference type="InterPro" id="IPR039538">
    <property type="entry name" value="BetI_C"/>
</dbReference>
<evidence type="ECO:0000256" key="5">
    <source>
        <dbReference type="PROSITE-ProRule" id="PRU00335"/>
    </source>
</evidence>
<feature type="domain" description="HTH tetR-type" evidence="6">
    <location>
        <begin position="10"/>
        <end position="70"/>
    </location>
</feature>
<name>A0A1H5RIT4_9PSEU</name>
<evidence type="ECO:0000256" key="3">
    <source>
        <dbReference type="ARBA" id="ARBA00023125"/>
    </source>
</evidence>
<keyword evidence="4" id="KW-0804">Transcription</keyword>
<evidence type="ECO:0000313" key="7">
    <source>
        <dbReference type="EMBL" id="SEF37994.1"/>
    </source>
</evidence>
<evidence type="ECO:0000256" key="4">
    <source>
        <dbReference type="ARBA" id="ARBA00023163"/>
    </source>
</evidence>
<dbReference type="RefSeq" id="WP_086679855.1">
    <property type="nucleotide sequence ID" value="NZ_FNUJ01000017.1"/>
</dbReference>
<dbReference type="OrthoDB" id="5242390at2"/>
<evidence type="ECO:0000256" key="2">
    <source>
        <dbReference type="ARBA" id="ARBA00023015"/>
    </source>
</evidence>
<dbReference type="InterPro" id="IPR001647">
    <property type="entry name" value="HTH_TetR"/>
</dbReference>
<dbReference type="PROSITE" id="PS50977">
    <property type="entry name" value="HTH_TETR_2"/>
    <property type="match status" value="1"/>
</dbReference>
<keyword evidence="1" id="KW-0678">Repressor</keyword>
<keyword evidence="3 5" id="KW-0238">DNA-binding</keyword>
<keyword evidence="8" id="KW-1185">Reference proteome</keyword>
<dbReference type="InterPro" id="IPR050109">
    <property type="entry name" value="HTH-type_TetR-like_transc_reg"/>
</dbReference>
<dbReference type="EMBL" id="FNUJ01000017">
    <property type="protein sequence ID" value="SEF37994.1"/>
    <property type="molecule type" value="Genomic_DNA"/>
</dbReference>
<dbReference type="AlphaFoldDB" id="A0A1H5RIT4"/>
<keyword evidence="2" id="KW-0805">Transcription regulation</keyword>
<proteinExistence type="predicted"/>
<dbReference type="PRINTS" id="PR00455">
    <property type="entry name" value="HTHTETR"/>
</dbReference>
<dbReference type="Proteomes" id="UP000198878">
    <property type="component" value="Unassembled WGS sequence"/>
</dbReference>
<evidence type="ECO:0000259" key="6">
    <source>
        <dbReference type="PROSITE" id="PS50977"/>
    </source>
</evidence>
<dbReference type="InterPro" id="IPR036271">
    <property type="entry name" value="Tet_transcr_reg_TetR-rel_C_sf"/>
</dbReference>
<dbReference type="Pfam" id="PF00440">
    <property type="entry name" value="TetR_N"/>
    <property type="match status" value="1"/>
</dbReference>
<dbReference type="STRING" id="218821.SAMN05421837_11760"/>
<accession>A0A1H5RIT4</accession>
<feature type="DNA-binding region" description="H-T-H motif" evidence="5">
    <location>
        <begin position="33"/>
        <end position="52"/>
    </location>
</feature>
<dbReference type="GO" id="GO:0000976">
    <property type="term" value="F:transcription cis-regulatory region binding"/>
    <property type="evidence" value="ECO:0007669"/>
    <property type="project" value="TreeGrafter"/>
</dbReference>
<dbReference type="InterPro" id="IPR009057">
    <property type="entry name" value="Homeodomain-like_sf"/>
</dbReference>
<dbReference type="PANTHER" id="PTHR30055:SF229">
    <property type="entry name" value="HTH-TYPE TRANSCRIPTIONAL REPRESSOR RV1474C"/>
    <property type="match status" value="1"/>
</dbReference>
<gene>
    <name evidence="7" type="ORF">SAMN05421837_11760</name>
</gene>
<evidence type="ECO:0000313" key="8">
    <source>
        <dbReference type="Proteomes" id="UP000198878"/>
    </source>
</evidence>
<dbReference type="GO" id="GO:0003700">
    <property type="term" value="F:DNA-binding transcription factor activity"/>
    <property type="evidence" value="ECO:0007669"/>
    <property type="project" value="TreeGrafter"/>
</dbReference>
<reference evidence="8" key="1">
    <citation type="submission" date="2016-10" db="EMBL/GenBank/DDBJ databases">
        <authorList>
            <person name="Varghese N."/>
            <person name="Submissions S."/>
        </authorList>
    </citation>
    <scope>NUCLEOTIDE SEQUENCE [LARGE SCALE GENOMIC DNA]</scope>
    <source>
        <strain evidence="8">DSM 44654</strain>
    </source>
</reference>
<dbReference type="Pfam" id="PF13977">
    <property type="entry name" value="TetR_C_6"/>
    <property type="match status" value="1"/>
</dbReference>
<dbReference type="SUPFAM" id="SSF46689">
    <property type="entry name" value="Homeodomain-like"/>
    <property type="match status" value="1"/>
</dbReference>
<sequence>MPRISDERRAAQRQRILDAVMTCFEKAGPDGASMQDIVAESGMSAGAIYRYFDGKEAIIEAVAADRHEHERDLVAAAIADGGPDALKRFLDAYFDWVADPEEARRRRVTVHVWARAQHDERLRRIVTEGLAPLDEVGRALAGMGLPEGVEPDMFARVLLALIQGFLLQRSWEPDLDPRRYRDTVTALLDRVLRP</sequence>